<feature type="chain" id="PRO_5043426949" evidence="2">
    <location>
        <begin position="17"/>
        <end position="285"/>
    </location>
</feature>
<evidence type="ECO:0000313" key="4">
    <source>
        <dbReference type="Proteomes" id="UP001497472"/>
    </source>
</evidence>
<comment type="caution">
    <text evidence="3">The sequence shown here is derived from an EMBL/GenBank/DDBJ whole genome shotgun (WGS) entry which is preliminary data.</text>
</comment>
<proteinExistence type="predicted"/>
<evidence type="ECO:0000313" key="3">
    <source>
        <dbReference type="EMBL" id="CAK1552487.1"/>
    </source>
</evidence>
<reference evidence="3 4" key="1">
    <citation type="submission" date="2023-11" db="EMBL/GenBank/DDBJ databases">
        <authorList>
            <person name="Okamura Y."/>
        </authorList>
    </citation>
    <scope>NUCLEOTIDE SEQUENCE [LARGE SCALE GENOMIC DNA]</scope>
</reference>
<sequence length="285" mass="32787">MQCFICVVYVMTICSAHPPKDREPSVPQRRSLFHDVIESLRIRAQLPEVFSDDENNLGQSYEKFTFENDLQQPNDVNFVPRRNDRLEMPTLKYRFPKNLDLNDTIAELPKEEIVLYINAPEDSDTTTIKPKKTKRPRPVIKNKVKTKEAEELEQKPVPNSMSGQSQIGNRETQTVVKPTVIVNFRGSVSNRESDIRLERRKNNNTLNDVTPQNIFNINQEIKLERADPGLSSTGDPKRTPNAVRQNIKIEADGKVEEDMMMCETNSWKDGKSRDGRHLLQILLSV</sequence>
<keyword evidence="2" id="KW-0732">Signal</keyword>
<organism evidence="3 4">
    <name type="scientific">Leptosia nina</name>
    <dbReference type="NCBI Taxonomy" id="320188"/>
    <lineage>
        <taxon>Eukaryota</taxon>
        <taxon>Metazoa</taxon>
        <taxon>Ecdysozoa</taxon>
        <taxon>Arthropoda</taxon>
        <taxon>Hexapoda</taxon>
        <taxon>Insecta</taxon>
        <taxon>Pterygota</taxon>
        <taxon>Neoptera</taxon>
        <taxon>Endopterygota</taxon>
        <taxon>Lepidoptera</taxon>
        <taxon>Glossata</taxon>
        <taxon>Ditrysia</taxon>
        <taxon>Papilionoidea</taxon>
        <taxon>Pieridae</taxon>
        <taxon>Pierinae</taxon>
        <taxon>Leptosia</taxon>
    </lineage>
</organism>
<accession>A0AAV1JUD2</accession>
<dbReference type="AlphaFoldDB" id="A0AAV1JUD2"/>
<keyword evidence="4" id="KW-1185">Reference proteome</keyword>
<evidence type="ECO:0000256" key="2">
    <source>
        <dbReference type="SAM" id="SignalP"/>
    </source>
</evidence>
<feature type="signal peptide" evidence="2">
    <location>
        <begin position="1"/>
        <end position="16"/>
    </location>
</feature>
<dbReference type="EMBL" id="CAVLEF010000144">
    <property type="protein sequence ID" value="CAK1552487.1"/>
    <property type="molecule type" value="Genomic_DNA"/>
</dbReference>
<evidence type="ECO:0000256" key="1">
    <source>
        <dbReference type="SAM" id="MobiDB-lite"/>
    </source>
</evidence>
<name>A0AAV1JUD2_9NEOP</name>
<feature type="compositionally biased region" description="Polar residues" evidence="1">
    <location>
        <begin position="157"/>
        <end position="168"/>
    </location>
</feature>
<feature type="region of interest" description="Disordered" evidence="1">
    <location>
        <begin position="146"/>
        <end position="168"/>
    </location>
</feature>
<dbReference type="Proteomes" id="UP001497472">
    <property type="component" value="Unassembled WGS sequence"/>
</dbReference>
<protein>
    <submittedName>
        <fullName evidence="3">Uncharacterized protein</fullName>
    </submittedName>
</protein>
<gene>
    <name evidence="3" type="ORF">LNINA_LOCUS11528</name>
</gene>